<dbReference type="HOGENOM" id="CLU_1189757_0_0_1"/>
<keyword evidence="1" id="KW-0732">Signal</keyword>
<organism evidence="2 3">
    <name type="scientific">Glarea lozoyensis (strain ATCC 20868 / MF5171)</name>
    <dbReference type="NCBI Taxonomy" id="1116229"/>
    <lineage>
        <taxon>Eukaryota</taxon>
        <taxon>Fungi</taxon>
        <taxon>Dikarya</taxon>
        <taxon>Ascomycota</taxon>
        <taxon>Pezizomycotina</taxon>
        <taxon>Leotiomycetes</taxon>
        <taxon>Helotiales</taxon>
        <taxon>Helotiaceae</taxon>
        <taxon>Glarea</taxon>
    </lineage>
</organism>
<keyword evidence="3" id="KW-1185">Reference proteome</keyword>
<dbReference type="Proteomes" id="UP000016922">
    <property type="component" value="Unassembled WGS sequence"/>
</dbReference>
<feature type="signal peptide" evidence="1">
    <location>
        <begin position="1"/>
        <end position="19"/>
    </location>
</feature>
<proteinExistence type="predicted"/>
<dbReference type="AlphaFoldDB" id="S3D9W7"/>
<protein>
    <submittedName>
        <fullName evidence="2">Uncharacterized protein</fullName>
    </submittedName>
</protein>
<dbReference type="EMBL" id="KE145354">
    <property type="protein sequence ID" value="EPE35252.1"/>
    <property type="molecule type" value="Genomic_DNA"/>
</dbReference>
<feature type="chain" id="PRO_5004519423" evidence="1">
    <location>
        <begin position="20"/>
        <end position="206"/>
    </location>
</feature>
<accession>S3D9W7</accession>
<reference evidence="2 3" key="1">
    <citation type="journal article" date="2013" name="BMC Genomics">
        <title>Genomics-driven discovery of the pneumocandin biosynthetic gene cluster in the fungus Glarea lozoyensis.</title>
        <authorList>
            <person name="Chen L."/>
            <person name="Yue Q."/>
            <person name="Zhang X."/>
            <person name="Xiang M."/>
            <person name="Wang C."/>
            <person name="Li S."/>
            <person name="Che Y."/>
            <person name="Ortiz-Lopez F.J."/>
            <person name="Bills G.F."/>
            <person name="Liu X."/>
            <person name="An Z."/>
        </authorList>
    </citation>
    <scope>NUCLEOTIDE SEQUENCE [LARGE SCALE GENOMIC DNA]</scope>
    <source>
        <strain evidence="3">ATCC 20868 / MF5171</strain>
    </source>
</reference>
<gene>
    <name evidence="2" type="ORF">GLAREA_10949</name>
</gene>
<dbReference type="RefSeq" id="XP_008077331.1">
    <property type="nucleotide sequence ID" value="XM_008079140.1"/>
</dbReference>
<dbReference type="OMA" id="HRSETCA"/>
<dbReference type="KEGG" id="glz:GLAREA_10949"/>
<evidence type="ECO:0000313" key="2">
    <source>
        <dbReference type="EMBL" id="EPE35252.1"/>
    </source>
</evidence>
<dbReference type="OrthoDB" id="3563602at2759"/>
<sequence length="206" mass="21507">MPSFSVFSILLLAAQSVTAAAVKRDVGDTELVTTSLITTLTIADACYTKTVLTPDYGPDCPTLQCKGPIPQCIAIRTKTIPAPPIDPLCPSTPTATLAGACATCHTGCATSTSTIWLPLSTPLPESQPTPQIKPAAACSTTIWRSATAQRGQTFTYHPLTETSTSLVDCKGCNLVVSEMQGVGPVISRSVTITDLRPATSTTYACQ</sequence>
<evidence type="ECO:0000256" key="1">
    <source>
        <dbReference type="SAM" id="SignalP"/>
    </source>
</evidence>
<name>S3D9W7_GLAL2</name>
<evidence type="ECO:0000313" key="3">
    <source>
        <dbReference type="Proteomes" id="UP000016922"/>
    </source>
</evidence>
<dbReference type="GeneID" id="19469993"/>